<sequence length="187" mass="20810">MRPAAFTVPRVDVCFVCLPGGPHTPPPCLVCGRAGFFYHQGLCTACHPFSPERRGSCPDCYAWGTSRASKWRCWGCLGWHRKFSKVGPGGTCTWCRRAVAVNHDRVCRMCWQQRSRMRRASGDPHLSYARALEDGFVQLSFANTRAQERHLLPAPAPAAPVAPHPLPAPHRHRQLTLFPAPARVMTA</sequence>
<evidence type="ECO:0000313" key="1">
    <source>
        <dbReference type="EMBL" id="MFG6296021.1"/>
    </source>
</evidence>
<comment type="caution">
    <text evidence="1">The sequence shown here is derived from an EMBL/GenBank/DDBJ whole genome shotgun (WGS) entry which is preliminary data.</text>
</comment>
<keyword evidence="2" id="KW-1185">Reference proteome</keyword>
<proteinExistence type="predicted"/>
<reference evidence="1 2" key="1">
    <citation type="submission" date="2024-10" db="EMBL/GenBank/DDBJ databases">
        <title>Draft genome assembly of a novel steroid transforming actinomycete isolated from African clawed frog Xenopus laevis.</title>
        <authorList>
            <person name="Bragin E."/>
            <person name="Kollerov V."/>
            <person name="Donova M.V."/>
        </authorList>
    </citation>
    <scope>NUCLEOTIDE SEQUENCE [LARGE SCALE GENOMIC DNA]</scope>
    <source>
        <strain evidence="1 2">MTOC-St3</strain>
    </source>
</reference>
<gene>
    <name evidence="1" type="ORF">ACGU38_11780</name>
</gene>
<dbReference type="Proteomes" id="UP001605990">
    <property type="component" value="Unassembled WGS sequence"/>
</dbReference>
<protein>
    <submittedName>
        <fullName evidence="1">Uncharacterized protein</fullName>
    </submittedName>
</protein>
<evidence type="ECO:0000313" key="2">
    <source>
        <dbReference type="Proteomes" id="UP001605990"/>
    </source>
</evidence>
<accession>A0ABW7DYS1</accession>
<name>A0ABW7DYS1_STRRO</name>
<feature type="non-terminal residue" evidence="1">
    <location>
        <position position="187"/>
    </location>
</feature>
<organism evidence="1 2">
    <name type="scientific">Streptomyces rochei</name>
    <name type="common">Streptomyces parvullus</name>
    <dbReference type="NCBI Taxonomy" id="1928"/>
    <lineage>
        <taxon>Bacteria</taxon>
        <taxon>Bacillati</taxon>
        <taxon>Actinomycetota</taxon>
        <taxon>Actinomycetes</taxon>
        <taxon>Kitasatosporales</taxon>
        <taxon>Streptomycetaceae</taxon>
        <taxon>Streptomyces</taxon>
        <taxon>Streptomyces rochei group</taxon>
    </lineage>
</organism>
<dbReference type="EMBL" id="JBIENY010000187">
    <property type="protein sequence ID" value="MFG6296021.1"/>
    <property type="molecule type" value="Genomic_DNA"/>
</dbReference>